<name>A0ABS8SFE2_DATST</name>
<dbReference type="Gene3D" id="1.10.238.10">
    <property type="entry name" value="EF-hand"/>
    <property type="match status" value="1"/>
</dbReference>
<comment type="caution">
    <text evidence="3">The sequence shown here is derived from an EMBL/GenBank/DDBJ whole genome shotgun (WGS) entry which is preliminary data.</text>
</comment>
<keyword evidence="2" id="KW-0106">Calcium</keyword>
<dbReference type="EMBL" id="JACEIK010000465">
    <property type="protein sequence ID" value="MCD7457617.1"/>
    <property type="molecule type" value="Genomic_DNA"/>
</dbReference>
<dbReference type="Proteomes" id="UP000823775">
    <property type="component" value="Unassembled WGS sequence"/>
</dbReference>
<gene>
    <name evidence="3" type="primary">CBL2</name>
    <name evidence="3" type="ORF">HAX54_035551</name>
</gene>
<dbReference type="InterPro" id="IPR011992">
    <property type="entry name" value="EF-hand-dom_pair"/>
</dbReference>
<comment type="subunit">
    <text evidence="2">Homodimer. Interacts with CIPK.</text>
</comment>
<evidence type="ECO:0000256" key="1">
    <source>
        <dbReference type="ARBA" id="ARBA00022737"/>
    </source>
</evidence>
<evidence type="ECO:0000313" key="3">
    <source>
        <dbReference type="EMBL" id="MCD7457617.1"/>
    </source>
</evidence>
<dbReference type="PROSITE" id="PS50096">
    <property type="entry name" value="IQ"/>
    <property type="match status" value="1"/>
</dbReference>
<keyword evidence="4" id="KW-1185">Reference proteome</keyword>
<dbReference type="PANTHER" id="PTHR23056">
    <property type="entry name" value="CALCINEURIN B"/>
    <property type="match status" value="1"/>
</dbReference>
<keyword evidence="2" id="KW-0479">Metal-binding</keyword>
<keyword evidence="2" id="KW-0472">Membrane</keyword>
<evidence type="ECO:0000313" key="4">
    <source>
        <dbReference type="Proteomes" id="UP000823775"/>
    </source>
</evidence>
<organism evidence="3 4">
    <name type="scientific">Datura stramonium</name>
    <name type="common">Jimsonweed</name>
    <name type="synonym">Common thornapple</name>
    <dbReference type="NCBI Taxonomy" id="4076"/>
    <lineage>
        <taxon>Eukaryota</taxon>
        <taxon>Viridiplantae</taxon>
        <taxon>Streptophyta</taxon>
        <taxon>Embryophyta</taxon>
        <taxon>Tracheophyta</taxon>
        <taxon>Spermatophyta</taxon>
        <taxon>Magnoliopsida</taxon>
        <taxon>eudicotyledons</taxon>
        <taxon>Gunneridae</taxon>
        <taxon>Pentapetalae</taxon>
        <taxon>asterids</taxon>
        <taxon>lamiids</taxon>
        <taxon>Solanales</taxon>
        <taxon>Solanaceae</taxon>
        <taxon>Solanoideae</taxon>
        <taxon>Datureae</taxon>
        <taxon>Datura</taxon>
    </lineage>
</organism>
<dbReference type="InterPro" id="IPR045198">
    <property type="entry name" value="CNBL1-10"/>
</dbReference>
<comment type="similarity">
    <text evidence="2">Belongs to the calcineurin regulatory subunit family.</text>
</comment>
<proteinExistence type="inferred from homology"/>
<dbReference type="PANTHER" id="PTHR23056:SF91">
    <property type="entry name" value="CALCINEURIN B-LIKE PROTEIN"/>
    <property type="match status" value="1"/>
</dbReference>
<protein>
    <recommendedName>
        <fullName evidence="2">Calcineurin B-like protein</fullName>
    </recommendedName>
</protein>
<keyword evidence="1 2" id="KW-0677">Repeat</keyword>
<accession>A0ABS8SFE2</accession>
<evidence type="ECO:0000256" key="2">
    <source>
        <dbReference type="RuleBase" id="RU369080"/>
    </source>
</evidence>
<reference evidence="3 4" key="1">
    <citation type="journal article" date="2021" name="BMC Genomics">
        <title>Datura genome reveals duplications of psychoactive alkaloid biosynthetic genes and high mutation rate following tissue culture.</title>
        <authorList>
            <person name="Rajewski A."/>
            <person name="Carter-House D."/>
            <person name="Stajich J."/>
            <person name="Litt A."/>
        </authorList>
    </citation>
    <scope>NUCLEOTIDE SEQUENCE [LARGE SCALE GENOMIC DNA]</scope>
    <source>
        <strain evidence="3">AR-01</strain>
    </source>
</reference>
<comment type="subcellular location">
    <subcellularLocation>
        <location evidence="2">Membrane</location>
    </subcellularLocation>
</comment>
<comment type="function">
    <text evidence="2">Acts as a calcium sensor. CBL proteins interact with CIPK serine-threonine protein kinases. Binding of a CBL protein to the regulatory NAF domain of a CIPK protein lead to the activation of the kinase in a calcium-dependent manner.</text>
</comment>
<dbReference type="SUPFAM" id="SSF47473">
    <property type="entry name" value="EF-hand"/>
    <property type="match status" value="1"/>
</dbReference>
<sequence length="218" mass="24671">MDGLNREIIVRRRGLEWVAQSTTAETFSILHSHRTITENGQKIWSVLKQELYHVAVPRGDQAFRYFSVKCCDLDSQSTAFEDPEILARETISSAVVDDGLINKSIFGPRALIFEVITKLQEEFQGHYSRQEQKRKVFDLFDTKHNGILGFESLLIASVSIHLYDLKQQGFIERQEVKQMVVATLAESGMNLSDDVIESIIDKGKEAPPIPVASSRMIS</sequence>